<dbReference type="Proteomes" id="UP000595140">
    <property type="component" value="Unassembled WGS sequence"/>
</dbReference>
<dbReference type="EMBL" id="OOIL02006606">
    <property type="protein sequence ID" value="VFQ98649.1"/>
    <property type="molecule type" value="Genomic_DNA"/>
</dbReference>
<gene>
    <name evidence="1" type="ORF">CCAM_LOCUS40425</name>
</gene>
<organism evidence="1 2">
    <name type="scientific">Cuscuta campestris</name>
    <dbReference type="NCBI Taxonomy" id="132261"/>
    <lineage>
        <taxon>Eukaryota</taxon>
        <taxon>Viridiplantae</taxon>
        <taxon>Streptophyta</taxon>
        <taxon>Embryophyta</taxon>
        <taxon>Tracheophyta</taxon>
        <taxon>Spermatophyta</taxon>
        <taxon>Magnoliopsida</taxon>
        <taxon>eudicotyledons</taxon>
        <taxon>Gunneridae</taxon>
        <taxon>Pentapetalae</taxon>
        <taxon>asterids</taxon>
        <taxon>lamiids</taxon>
        <taxon>Solanales</taxon>
        <taxon>Convolvulaceae</taxon>
        <taxon>Cuscuteae</taxon>
        <taxon>Cuscuta</taxon>
        <taxon>Cuscuta subgen. Grammica</taxon>
        <taxon>Cuscuta sect. Cleistogrammica</taxon>
    </lineage>
</organism>
<name>A0A484NCL3_9ASTE</name>
<protein>
    <submittedName>
        <fullName evidence="1">Uncharacterized protein</fullName>
    </submittedName>
</protein>
<evidence type="ECO:0000313" key="1">
    <source>
        <dbReference type="EMBL" id="VFQ98649.1"/>
    </source>
</evidence>
<evidence type="ECO:0000313" key="2">
    <source>
        <dbReference type="Proteomes" id="UP000595140"/>
    </source>
</evidence>
<sequence length="85" mass="9393">MFPTDASLAFTATVFVARRLGTGVCGCRLHCGHRSLSRAYTSLRRLSLSGVSVNRIPTPSSRFQVFVQWNSSQIGFSFPRICVPQ</sequence>
<reference evidence="1 2" key="1">
    <citation type="submission" date="2018-04" db="EMBL/GenBank/DDBJ databases">
        <authorList>
            <person name="Vogel A."/>
        </authorList>
    </citation>
    <scope>NUCLEOTIDE SEQUENCE [LARGE SCALE GENOMIC DNA]</scope>
</reference>
<keyword evidence="2" id="KW-1185">Reference proteome</keyword>
<dbReference type="AlphaFoldDB" id="A0A484NCL3"/>
<accession>A0A484NCL3</accession>
<proteinExistence type="predicted"/>